<evidence type="ECO:0000313" key="3">
    <source>
        <dbReference type="Proteomes" id="UP000222366"/>
    </source>
</evidence>
<keyword evidence="3" id="KW-1185">Reference proteome</keyword>
<keyword evidence="1" id="KW-0472">Membrane</keyword>
<feature type="transmembrane region" description="Helical" evidence="1">
    <location>
        <begin position="147"/>
        <end position="166"/>
    </location>
</feature>
<keyword evidence="1" id="KW-1133">Transmembrane helix</keyword>
<evidence type="ECO:0000313" key="2">
    <source>
        <dbReference type="EMBL" id="PHM58935.1"/>
    </source>
</evidence>
<evidence type="ECO:0000256" key="1">
    <source>
        <dbReference type="SAM" id="Phobius"/>
    </source>
</evidence>
<sequence length="213" mass="22772">MPVLFLMTRFSACITFSSVLISSMAFALLEALEAGRSNKDTISNPNSPRRCPGVSIDIFRLSRLNSCVFFRFSFAASRIISTFFVYFSPPKNSSSLACCSRSWLVSNLAPLIYPSAVSTTALLAALAKPFCCSIGFHPSNVERSWPVCFALSAAIFPMAFPIFFVVSQAVCSGSASTATLGLASWGAFCETPACPTILPNVLPSPVGLSSRGF</sequence>
<protein>
    <submittedName>
        <fullName evidence="2">Uncharacterized protein</fullName>
    </submittedName>
</protein>
<proteinExistence type="predicted"/>
<keyword evidence="1" id="KW-0812">Transmembrane</keyword>
<feature type="transmembrane region" description="Helical" evidence="1">
    <location>
        <begin position="6"/>
        <end position="29"/>
    </location>
</feature>
<accession>A0A2D0K6C7</accession>
<organism evidence="2 3">
    <name type="scientific">Xenorhabdus stockiae</name>
    <dbReference type="NCBI Taxonomy" id="351614"/>
    <lineage>
        <taxon>Bacteria</taxon>
        <taxon>Pseudomonadati</taxon>
        <taxon>Pseudomonadota</taxon>
        <taxon>Gammaproteobacteria</taxon>
        <taxon>Enterobacterales</taxon>
        <taxon>Morganellaceae</taxon>
        <taxon>Xenorhabdus</taxon>
    </lineage>
</organism>
<feature type="transmembrane region" description="Helical" evidence="1">
    <location>
        <begin position="68"/>
        <end position="88"/>
    </location>
</feature>
<gene>
    <name evidence="2" type="ORF">Xsto_04080</name>
</gene>
<dbReference type="Proteomes" id="UP000222366">
    <property type="component" value="Unassembled WGS sequence"/>
</dbReference>
<reference evidence="2 3" key="1">
    <citation type="journal article" date="2017" name="Nat. Microbiol.">
        <title>Natural product diversity associated with the nematode symbionts Photorhabdus and Xenorhabdus.</title>
        <authorList>
            <person name="Tobias N.J."/>
            <person name="Wolff H."/>
            <person name="Djahanschiri B."/>
            <person name="Grundmann F."/>
            <person name="Kronenwerth M."/>
            <person name="Shi Y.M."/>
            <person name="Simonyi S."/>
            <person name="Grun P."/>
            <person name="Shapiro-Ilan D."/>
            <person name="Pidot S.J."/>
            <person name="Stinear T.P."/>
            <person name="Ebersberger I."/>
            <person name="Bode H.B."/>
        </authorList>
    </citation>
    <scope>NUCLEOTIDE SEQUENCE [LARGE SCALE GENOMIC DNA]</scope>
    <source>
        <strain evidence="2 3">DSM 17904</strain>
    </source>
</reference>
<comment type="caution">
    <text evidence="2">The sequence shown here is derived from an EMBL/GenBank/DDBJ whole genome shotgun (WGS) entry which is preliminary data.</text>
</comment>
<dbReference type="EMBL" id="NJAJ01000092">
    <property type="protein sequence ID" value="PHM58935.1"/>
    <property type="molecule type" value="Genomic_DNA"/>
</dbReference>
<dbReference type="AlphaFoldDB" id="A0A2D0K6C7"/>
<name>A0A2D0K6C7_9GAMM</name>
<feature type="transmembrane region" description="Helical" evidence="1">
    <location>
        <begin position="108"/>
        <end position="127"/>
    </location>
</feature>